<organism evidence="2 3">
    <name type="scientific">Pleurodeles waltl</name>
    <name type="common">Iberian ribbed newt</name>
    <dbReference type="NCBI Taxonomy" id="8319"/>
    <lineage>
        <taxon>Eukaryota</taxon>
        <taxon>Metazoa</taxon>
        <taxon>Chordata</taxon>
        <taxon>Craniata</taxon>
        <taxon>Vertebrata</taxon>
        <taxon>Euteleostomi</taxon>
        <taxon>Amphibia</taxon>
        <taxon>Batrachia</taxon>
        <taxon>Caudata</taxon>
        <taxon>Salamandroidea</taxon>
        <taxon>Salamandridae</taxon>
        <taxon>Pleurodelinae</taxon>
        <taxon>Pleurodeles</taxon>
    </lineage>
</organism>
<evidence type="ECO:0000313" key="3">
    <source>
        <dbReference type="Proteomes" id="UP001066276"/>
    </source>
</evidence>
<protein>
    <submittedName>
        <fullName evidence="2">Uncharacterized protein</fullName>
    </submittedName>
</protein>
<dbReference type="Proteomes" id="UP001066276">
    <property type="component" value="Chromosome 5"/>
</dbReference>
<dbReference type="EMBL" id="JANPWB010000009">
    <property type="protein sequence ID" value="KAJ1151051.1"/>
    <property type="molecule type" value="Genomic_DNA"/>
</dbReference>
<dbReference type="AlphaFoldDB" id="A0AAV7RF21"/>
<gene>
    <name evidence="2" type="ORF">NDU88_003838</name>
</gene>
<proteinExistence type="predicted"/>
<accession>A0AAV7RF21</accession>
<evidence type="ECO:0000256" key="1">
    <source>
        <dbReference type="SAM" id="MobiDB-lite"/>
    </source>
</evidence>
<sequence>MPNGKAAGKHTSQLLFSKAISLSHPMASPTAPAAPSSRASETDTHSDTAMEHILQETAAVGCRLEAMDSKITDPFKASHSIRSVISSFHDKVTNLDHRLTEVEGQLAVRLERDSELQFLCDKLTDLEDRNRRDNVSFFGIPECKVGTDIKAYLREFQSDLTGLAFSPALDFQRVHRISPIHKADSGKPCSIITCLLCHKQARQIITAARAHGPYNMEGNEI</sequence>
<feature type="compositionally biased region" description="Low complexity" evidence="1">
    <location>
        <begin position="25"/>
        <end position="39"/>
    </location>
</feature>
<name>A0AAV7RF21_PLEWA</name>
<keyword evidence="3" id="KW-1185">Reference proteome</keyword>
<evidence type="ECO:0000313" key="2">
    <source>
        <dbReference type="EMBL" id="KAJ1151051.1"/>
    </source>
</evidence>
<reference evidence="2" key="1">
    <citation type="journal article" date="2022" name="bioRxiv">
        <title>Sequencing and chromosome-scale assembly of the giantPleurodeles waltlgenome.</title>
        <authorList>
            <person name="Brown T."/>
            <person name="Elewa A."/>
            <person name="Iarovenko S."/>
            <person name="Subramanian E."/>
            <person name="Araus A.J."/>
            <person name="Petzold A."/>
            <person name="Susuki M."/>
            <person name="Suzuki K.-i.T."/>
            <person name="Hayashi T."/>
            <person name="Toyoda A."/>
            <person name="Oliveira C."/>
            <person name="Osipova E."/>
            <person name="Leigh N.D."/>
            <person name="Simon A."/>
            <person name="Yun M.H."/>
        </authorList>
    </citation>
    <scope>NUCLEOTIDE SEQUENCE</scope>
    <source>
        <strain evidence="2">20211129_DDA</strain>
        <tissue evidence="2">Liver</tissue>
    </source>
</reference>
<comment type="caution">
    <text evidence="2">The sequence shown here is derived from an EMBL/GenBank/DDBJ whole genome shotgun (WGS) entry which is preliminary data.</text>
</comment>
<dbReference type="Gene3D" id="3.30.70.1820">
    <property type="entry name" value="L1 transposable element, RRM domain"/>
    <property type="match status" value="1"/>
</dbReference>
<feature type="region of interest" description="Disordered" evidence="1">
    <location>
        <begin position="25"/>
        <end position="47"/>
    </location>
</feature>